<keyword evidence="2 6" id="KW-1003">Cell membrane</keyword>
<dbReference type="STRING" id="658218.SAMN05216562_3252"/>
<feature type="transmembrane region" description="Helical" evidence="6">
    <location>
        <begin position="87"/>
        <end position="109"/>
    </location>
</feature>
<comment type="function">
    <text evidence="6">Involved in copper resistance.</text>
</comment>
<gene>
    <name evidence="8" type="ORF">SAMN05216562_3252</name>
</gene>
<evidence type="ECO:0000256" key="6">
    <source>
        <dbReference type="RuleBase" id="RU369037"/>
    </source>
</evidence>
<evidence type="ECO:0000259" key="7">
    <source>
        <dbReference type="Pfam" id="PF05425"/>
    </source>
</evidence>
<feature type="transmembrane region" description="Helical" evidence="6">
    <location>
        <begin position="12"/>
        <end position="31"/>
    </location>
</feature>
<keyword evidence="6" id="KW-0997">Cell inner membrane</keyword>
<keyword evidence="3 6" id="KW-0812">Transmembrane</keyword>
<feature type="transmembrane region" description="Helical" evidence="6">
    <location>
        <begin position="146"/>
        <end position="167"/>
    </location>
</feature>
<keyword evidence="9" id="KW-1185">Reference proteome</keyword>
<evidence type="ECO:0000313" key="9">
    <source>
        <dbReference type="Proteomes" id="UP000198658"/>
    </source>
</evidence>
<dbReference type="PANTHER" id="PTHR34820">
    <property type="entry name" value="INNER MEMBRANE PROTEIN YEBZ"/>
    <property type="match status" value="1"/>
</dbReference>
<keyword evidence="6" id="KW-0186">Copper</keyword>
<feature type="transmembrane region" description="Helical" evidence="6">
    <location>
        <begin position="116"/>
        <end position="134"/>
    </location>
</feature>
<dbReference type="InterPro" id="IPR032694">
    <property type="entry name" value="CopC/D"/>
</dbReference>
<dbReference type="OrthoDB" id="5780104at2"/>
<name>A0A1H4BEB4_9GAMM</name>
<dbReference type="GO" id="GO:0046688">
    <property type="term" value="P:response to copper ion"/>
    <property type="evidence" value="ECO:0007669"/>
    <property type="project" value="UniProtKB-UniRule"/>
</dbReference>
<dbReference type="AlphaFoldDB" id="A0A1H4BEB4"/>
<feature type="domain" description="Copper resistance protein D" evidence="7">
    <location>
        <begin position="182"/>
        <end position="275"/>
    </location>
</feature>
<keyword evidence="5 6" id="KW-0472">Membrane</keyword>
<accession>A0A1H4BEB4</accession>
<comment type="similarity">
    <text evidence="6">Belongs to the CopD family.</text>
</comment>
<protein>
    <recommendedName>
        <fullName evidence="6">Copper resistance protein D</fullName>
    </recommendedName>
</protein>
<evidence type="ECO:0000256" key="5">
    <source>
        <dbReference type="ARBA" id="ARBA00023136"/>
    </source>
</evidence>
<dbReference type="EMBL" id="FNQO01000005">
    <property type="protein sequence ID" value="SEA46555.1"/>
    <property type="molecule type" value="Genomic_DNA"/>
</dbReference>
<evidence type="ECO:0000256" key="4">
    <source>
        <dbReference type="ARBA" id="ARBA00022989"/>
    </source>
</evidence>
<feature type="transmembrane region" description="Helical" evidence="6">
    <location>
        <begin position="43"/>
        <end position="67"/>
    </location>
</feature>
<keyword evidence="4 6" id="KW-1133">Transmembrane helix</keyword>
<dbReference type="Pfam" id="PF05425">
    <property type="entry name" value="CopD"/>
    <property type="match status" value="1"/>
</dbReference>
<feature type="transmembrane region" description="Helical" evidence="6">
    <location>
        <begin position="259"/>
        <end position="279"/>
    </location>
</feature>
<dbReference type="RefSeq" id="WP_091391055.1">
    <property type="nucleotide sequence ID" value="NZ_FNQO01000005.1"/>
</dbReference>
<dbReference type="GO" id="GO:0005886">
    <property type="term" value="C:plasma membrane"/>
    <property type="evidence" value="ECO:0007669"/>
    <property type="project" value="UniProtKB-SubCell"/>
</dbReference>
<evidence type="ECO:0000256" key="1">
    <source>
        <dbReference type="ARBA" id="ARBA00004651"/>
    </source>
</evidence>
<feature type="transmembrane region" description="Helical" evidence="6">
    <location>
        <begin position="188"/>
        <end position="207"/>
    </location>
</feature>
<dbReference type="PANTHER" id="PTHR34820:SF4">
    <property type="entry name" value="INNER MEMBRANE PROTEIN YEBZ"/>
    <property type="match status" value="1"/>
</dbReference>
<comment type="subcellular location">
    <subcellularLocation>
        <location evidence="6">Cell inner membrane</location>
        <topology evidence="6">Multi-pass membrane protein</topology>
    </subcellularLocation>
    <subcellularLocation>
        <location evidence="1">Cell membrane</location>
        <topology evidence="1">Multi-pass membrane protein</topology>
    </subcellularLocation>
</comment>
<dbReference type="InterPro" id="IPR008457">
    <property type="entry name" value="Cu-R_CopD_dom"/>
</dbReference>
<dbReference type="GO" id="GO:0006825">
    <property type="term" value="P:copper ion transport"/>
    <property type="evidence" value="ECO:0007669"/>
    <property type="project" value="InterPro"/>
</dbReference>
<evidence type="ECO:0000256" key="3">
    <source>
        <dbReference type="ARBA" id="ARBA00022692"/>
    </source>
</evidence>
<evidence type="ECO:0000313" key="8">
    <source>
        <dbReference type="EMBL" id="SEA46555.1"/>
    </source>
</evidence>
<dbReference type="Proteomes" id="UP000198658">
    <property type="component" value="Unassembled WGS sequence"/>
</dbReference>
<organism evidence="8 9">
    <name type="scientific">Microbulbifer marinus</name>
    <dbReference type="NCBI Taxonomy" id="658218"/>
    <lineage>
        <taxon>Bacteria</taxon>
        <taxon>Pseudomonadati</taxon>
        <taxon>Pseudomonadota</taxon>
        <taxon>Gammaproteobacteria</taxon>
        <taxon>Cellvibrionales</taxon>
        <taxon>Microbulbiferaceae</taxon>
        <taxon>Microbulbifer</taxon>
    </lineage>
</organism>
<feature type="transmembrane region" description="Helical" evidence="6">
    <location>
        <begin position="219"/>
        <end position="238"/>
    </location>
</feature>
<evidence type="ECO:0000256" key="2">
    <source>
        <dbReference type="ARBA" id="ARBA00022475"/>
    </source>
</evidence>
<sequence length="284" mass="30464">MWEAALALNKWLLYGALSVAVGGTATVLLWTPRGDMRPLVKAYLVPACIAGLLLSAAGFFIQVGAFAESGLPGMFEPVYLSILWQSPAGNVALLQSLGFAATALAALSLPLDRRRVAAALWLLGAILLLLPFGWRGHTAELPLLTRAALSLHVAVAAFWMGALYPLWRLCRGGDPVQCRNGMEQFGRLAAWLVALLVVCGTWLLYALLDGWGQLLRGSYGLLLSLKLLFVGALLLLAAQNKWQLVPRLPALTGRLARSIRTEILVGAVILLITALVTTLTGPQH</sequence>
<proteinExistence type="inferred from homology"/>
<reference evidence="9" key="1">
    <citation type="submission" date="2016-10" db="EMBL/GenBank/DDBJ databases">
        <authorList>
            <person name="Varghese N."/>
            <person name="Submissions S."/>
        </authorList>
    </citation>
    <scope>NUCLEOTIDE SEQUENCE [LARGE SCALE GENOMIC DNA]</scope>
    <source>
        <strain evidence="9">CGMCC 1.10657</strain>
    </source>
</reference>